<dbReference type="PROSITE" id="PS51860">
    <property type="entry name" value="REM_1"/>
    <property type="match status" value="1"/>
</dbReference>
<evidence type="ECO:0000256" key="1">
    <source>
        <dbReference type="ARBA" id="ARBA00022527"/>
    </source>
</evidence>
<keyword evidence="2" id="KW-0597">Phosphoprotein</keyword>
<dbReference type="SUPFAM" id="SSF46585">
    <property type="entry name" value="HR1 repeat"/>
    <property type="match status" value="2"/>
</dbReference>
<dbReference type="InterPro" id="IPR036274">
    <property type="entry name" value="HR1_rpt_sf"/>
</dbReference>
<dbReference type="InterPro" id="IPR000719">
    <property type="entry name" value="Prot_kinase_dom"/>
</dbReference>
<feature type="domain" description="AGC-kinase C-terminal" evidence="13">
    <location>
        <begin position="541"/>
        <end position="606"/>
    </location>
</feature>
<dbReference type="AlphaFoldDB" id="A0AAD1SCB6"/>
<dbReference type="PROSITE" id="PS00108">
    <property type="entry name" value="PROTEIN_KINASE_ST"/>
    <property type="match status" value="1"/>
</dbReference>
<dbReference type="SUPFAM" id="SSF56112">
    <property type="entry name" value="Protein kinase-like (PK-like)"/>
    <property type="match status" value="1"/>
</dbReference>
<keyword evidence="5 15" id="KW-0418">Kinase</keyword>
<dbReference type="GO" id="GO:0005524">
    <property type="term" value="F:ATP binding"/>
    <property type="evidence" value="ECO:0007669"/>
    <property type="project" value="UniProtKB-UniRule"/>
</dbReference>
<dbReference type="PROSITE" id="PS51285">
    <property type="entry name" value="AGC_KINASE_CTER"/>
    <property type="match status" value="1"/>
</dbReference>
<dbReference type="Gene3D" id="3.30.200.20">
    <property type="entry name" value="Phosphorylase Kinase, domain 1"/>
    <property type="match status" value="1"/>
</dbReference>
<keyword evidence="16" id="KW-1185">Reference proteome</keyword>
<accession>A0AAD1SCB6</accession>
<feature type="domain" description="REM-1" evidence="14">
    <location>
        <begin position="131"/>
        <end position="211"/>
    </location>
</feature>
<dbReference type="InterPro" id="IPR000961">
    <property type="entry name" value="AGC-kinase_C"/>
</dbReference>
<feature type="compositionally biased region" description="Polar residues" evidence="11">
    <location>
        <begin position="39"/>
        <end position="54"/>
    </location>
</feature>
<protein>
    <submittedName>
        <fullName evidence="15">Serine threonine- kinase N2</fullName>
    </submittedName>
</protein>
<gene>
    <name evidence="15" type="ORF">PECUL_23A037528</name>
</gene>
<dbReference type="Pfam" id="PF00069">
    <property type="entry name" value="Pkinase"/>
    <property type="match status" value="1"/>
</dbReference>
<evidence type="ECO:0000313" key="15">
    <source>
        <dbReference type="EMBL" id="CAH2297142.1"/>
    </source>
</evidence>
<dbReference type="PROSITE" id="PS00107">
    <property type="entry name" value="PROTEIN_KINASE_ATP"/>
    <property type="match status" value="1"/>
</dbReference>
<keyword evidence="4 10" id="KW-0547">Nucleotide-binding</keyword>
<keyword evidence="3" id="KW-0808">Transferase</keyword>
<proteinExistence type="predicted"/>
<dbReference type="GO" id="GO:0007165">
    <property type="term" value="P:signal transduction"/>
    <property type="evidence" value="ECO:0007669"/>
    <property type="project" value="InterPro"/>
</dbReference>
<dbReference type="SMART" id="SM00220">
    <property type="entry name" value="S_TKc"/>
    <property type="match status" value="1"/>
</dbReference>
<evidence type="ECO:0000256" key="10">
    <source>
        <dbReference type="PROSITE-ProRule" id="PRU10141"/>
    </source>
</evidence>
<keyword evidence="9" id="KW-0175">Coiled coil</keyword>
<dbReference type="PANTHER" id="PTHR24351">
    <property type="entry name" value="RIBOSOMAL PROTEIN S6 KINASE"/>
    <property type="match status" value="1"/>
</dbReference>
<evidence type="ECO:0000256" key="6">
    <source>
        <dbReference type="ARBA" id="ARBA00022840"/>
    </source>
</evidence>
<dbReference type="Proteomes" id="UP001295444">
    <property type="component" value="Chromosome 05"/>
</dbReference>
<evidence type="ECO:0000256" key="7">
    <source>
        <dbReference type="ARBA" id="ARBA00047272"/>
    </source>
</evidence>
<name>A0AAD1SCB6_PELCU</name>
<dbReference type="FunFam" id="1.10.510.10:FF:000210">
    <property type="entry name" value="Non-specific serine/threonine protein kinase"/>
    <property type="match status" value="1"/>
</dbReference>
<sequence length="606" mass="69723">MRQTVCGRHSLSVIRRDSGRERRGEKVHFCHCDYESPKTPDSTTNGNTSASNERSSLDIPNHLTKLSIKNQIKNDIKKELKIKEGARNLRNVVTKKKHLARVDKFLKKSQKNLDELYDKLHEQNAKIILQETECPETGYQPGNGKLPALQKQLEIELQVKCGAEKLIQLYSHGPNKNRKHLAAAKTRLQESEQKIKYLHKLILREGPIDKALLFNHYPHYEQVEQVSSYEEQSIELPECMSEVEEEFVNTPQGEEDLKDESEEVSKTECVHQKRSVTLGDFHCHSVLGEGAFGKVILAEHIDVKKLYAIKAIEKGLLLSNYMVHRLRSEKHILMTATSQNHPFLVHLLATFQTNRHVFFVIEYAAGGDLLNYMNDKETISENTTMFYMACVVLGLEFLHAHNIMHRDLKLQNILIDNGGFAKITDFGLSKEGMGLKDRTRSFRGTRAYMAPEILNREPYGRSVDWWSLGVVIYRMLFGMSPFDLKKYTYTYYMNSSDIEFPTSASETSISIIQQLLTSDPEVRLGGGERNAEDVKNHNFFKSIDWTALIEKQMEPPFVPTIQDVSYEIAIPGEIYLRPLQYPWKLLQEQQDMFKDFTWTADTSSQV</sequence>
<feature type="domain" description="Protein kinase" evidence="12">
    <location>
        <begin position="281"/>
        <end position="540"/>
    </location>
</feature>
<evidence type="ECO:0000256" key="11">
    <source>
        <dbReference type="SAM" id="MobiDB-lite"/>
    </source>
</evidence>
<organism evidence="15 16">
    <name type="scientific">Pelobates cultripes</name>
    <name type="common">Western spadefoot toad</name>
    <dbReference type="NCBI Taxonomy" id="61616"/>
    <lineage>
        <taxon>Eukaryota</taxon>
        <taxon>Metazoa</taxon>
        <taxon>Chordata</taxon>
        <taxon>Craniata</taxon>
        <taxon>Vertebrata</taxon>
        <taxon>Euteleostomi</taxon>
        <taxon>Amphibia</taxon>
        <taxon>Batrachia</taxon>
        <taxon>Anura</taxon>
        <taxon>Pelobatoidea</taxon>
        <taxon>Pelobatidae</taxon>
        <taxon>Pelobates</taxon>
    </lineage>
</organism>
<evidence type="ECO:0000259" key="13">
    <source>
        <dbReference type="PROSITE" id="PS51285"/>
    </source>
</evidence>
<keyword evidence="6 10" id="KW-0067">ATP-binding</keyword>
<keyword evidence="1" id="KW-0723">Serine/threonine-protein kinase</keyword>
<dbReference type="InterPro" id="IPR008271">
    <property type="entry name" value="Ser/Thr_kinase_AS"/>
</dbReference>
<evidence type="ECO:0000259" key="12">
    <source>
        <dbReference type="PROSITE" id="PS50011"/>
    </source>
</evidence>
<dbReference type="InterPro" id="IPR011072">
    <property type="entry name" value="HR1_rho-bd"/>
</dbReference>
<dbReference type="Gene3D" id="1.10.510.10">
    <property type="entry name" value="Transferase(Phosphotransferase) domain 1"/>
    <property type="match status" value="1"/>
</dbReference>
<evidence type="ECO:0000256" key="5">
    <source>
        <dbReference type="ARBA" id="ARBA00022777"/>
    </source>
</evidence>
<evidence type="ECO:0000256" key="2">
    <source>
        <dbReference type="ARBA" id="ARBA00022553"/>
    </source>
</evidence>
<evidence type="ECO:0000313" key="16">
    <source>
        <dbReference type="Proteomes" id="UP001295444"/>
    </source>
</evidence>
<comment type="catalytic activity">
    <reaction evidence="8">
        <text>L-seryl-[protein] + ATP = O-phospho-L-seryl-[protein] + ADP + H(+)</text>
        <dbReference type="Rhea" id="RHEA:17989"/>
        <dbReference type="Rhea" id="RHEA-COMP:9863"/>
        <dbReference type="Rhea" id="RHEA-COMP:11604"/>
        <dbReference type="ChEBI" id="CHEBI:15378"/>
        <dbReference type="ChEBI" id="CHEBI:29999"/>
        <dbReference type="ChEBI" id="CHEBI:30616"/>
        <dbReference type="ChEBI" id="CHEBI:83421"/>
        <dbReference type="ChEBI" id="CHEBI:456216"/>
        <dbReference type="EC" id="2.7.11.13"/>
    </reaction>
</comment>
<evidence type="ECO:0000256" key="9">
    <source>
        <dbReference type="PROSITE-ProRule" id="PRU01207"/>
    </source>
</evidence>
<feature type="region of interest" description="Disordered" evidence="11">
    <location>
        <begin position="33"/>
        <end position="58"/>
    </location>
</feature>
<evidence type="ECO:0000256" key="3">
    <source>
        <dbReference type="ARBA" id="ARBA00022679"/>
    </source>
</evidence>
<comment type="catalytic activity">
    <reaction evidence="7">
        <text>L-threonyl-[protein] + ATP = O-phospho-L-threonyl-[protein] + ADP + H(+)</text>
        <dbReference type="Rhea" id="RHEA:46608"/>
        <dbReference type="Rhea" id="RHEA-COMP:11060"/>
        <dbReference type="Rhea" id="RHEA-COMP:11605"/>
        <dbReference type="ChEBI" id="CHEBI:15378"/>
        <dbReference type="ChEBI" id="CHEBI:30013"/>
        <dbReference type="ChEBI" id="CHEBI:30616"/>
        <dbReference type="ChEBI" id="CHEBI:61977"/>
        <dbReference type="ChEBI" id="CHEBI:456216"/>
        <dbReference type="EC" id="2.7.11.13"/>
    </reaction>
</comment>
<evidence type="ECO:0000259" key="14">
    <source>
        <dbReference type="PROSITE" id="PS51860"/>
    </source>
</evidence>
<evidence type="ECO:0000256" key="4">
    <source>
        <dbReference type="ARBA" id="ARBA00022741"/>
    </source>
</evidence>
<evidence type="ECO:0000256" key="8">
    <source>
        <dbReference type="ARBA" id="ARBA00047470"/>
    </source>
</evidence>
<dbReference type="PROSITE" id="PS50011">
    <property type="entry name" value="PROTEIN_KINASE_DOM"/>
    <property type="match status" value="1"/>
</dbReference>
<dbReference type="Pfam" id="PF02185">
    <property type="entry name" value="HR1"/>
    <property type="match status" value="1"/>
</dbReference>
<dbReference type="SMART" id="SM00742">
    <property type="entry name" value="Hr1"/>
    <property type="match status" value="2"/>
</dbReference>
<reference evidence="15" key="1">
    <citation type="submission" date="2022-03" db="EMBL/GenBank/DDBJ databases">
        <authorList>
            <person name="Alioto T."/>
            <person name="Alioto T."/>
            <person name="Gomez Garrido J."/>
        </authorList>
    </citation>
    <scope>NUCLEOTIDE SEQUENCE</scope>
</reference>
<feature type="binding site" evidence="10">
    <location>
        <position position="310"/>
    </location>
    <ligand>
        <name>ATP</name>
        <dbReference type="ChEBI" id="CHEBI:30616"/>
    </ligand>
</feature>
<dbReference type="InterPro" id="IPR017441">
    <property type="entry name" value="Protein_kinase_ATP_BS"/>
</dbReference>
<dbReference type="InterPro" id="IPR011009">
    <property type="entry name" value="Kinase-like_dom_sf"/>
</dbReference>
<dbReference type="EMBL" id="OW240916">
    <property type="protein sequence ID" value="CAH2297142.1"/>
    <property type="molecule type" value="Genomic_DNA"/>
</dbReference>
<dbReference type="Gene3D" id="1.10.287.160">
    <property type="entry name" value="HR1 repeat"/>
    <property type="match status" value="2"/>
</dbReference>
<dbReference type="GO" id="GO:0004697">
    <property type="term" value="F:diacylglycerol-dependent serine/threonine kinase activity"/>
    <property type="evidence" value="ECO:0007669"/>
    <property type="project" value="UniProtKB-EC"/>
</dbReference>